<dbReference type="InterPro" id="IPR053203">
    <property type="entry name" value="Cisplatin_resist-associated"/>
</dbReference>
<comment type="caution">
    <text evidence="2">The sequence shown here is derived from an EMBL/GenBank/DDBJ whole genome shotgun (WGS) entry which is preliminary data.</text>
</comment>
<dbReference type="AlphaFoldDB" id="A0A420YFD4"/>
<sequence length="165" mass="17495">MSPNKSNYYITEPHPTVPQNTYTHAGRGGAGNLFRAPLTTPPTGVPTPFVKPPKSSSSGSSTRFYSGRGGAGNIHKSVERPQLSLDEEYAMADAREKASTHGHVGRGGAGNFFDAHDTIPGVAKERKNSLRTVASNESRRDSISSAGSTRSGFLARLSSIGRLHS</sequence>
<feature type="compositionally biased region" description="Low complexity" evidence="1">
    <location>
        <begin position="52"/>
        <end position="66"/>
    </location>
</feature>
<protein>
    <submittedName>
        <fullName evidence="2">Uncharacterized protein</fullName>
    </submittedName>
</protein>
<evidence type="ECO:0000256" key="1">
    <source>
        <dbReference type="SAM" id="MobiDB-lite"/>
    </source>
</evidence>
<dbReference type="Proteomes" id="UP000275385">
    <property type="component" value="Unassembled WGS sequence"/>
</dbReference>
<proteinExistence type="predicted"/>
<dbReference type="InterPro" id="IPR022024">
    <property type="entry name" value="DUF3602"/>
</dbReference>
<evidence type="ECO:0000313" key="3">
    <source>
        <dbReference type="Proteomes" id="UP000275385"/>
    </source>
</evidence>
<keyword evidence="3" id="KW-1185">Reference proteome</keyword>
<accession>A0A420YFD4</accession>
<dbReference type="Pfam" id="PF12223">
    <property type="entry name" value="DUF3602"/>
    <property type="match status" value="1"/>
</dbReference>
<dbReference type="OrthoDB" id="5424462at2759"/>
<feature type="compositionally biased region" description="Pro residues" evidence="1">
    <location>
        <begin position="39"/>
        <end position="51"/>
    </location>
</feature>
<dbReference type="PANTHER" id="PTHR34693:SF2">
    <property type="entry name" value="DUF3602 DOMAIN-CONTAINING PROTEIN"/>
    <property type="match status" value="1"/>
</dbReference>
<feature type="region of interest" description="Disordered" evidence="1">
    <location>
        <begin position="124"/>
        <end position="149"/>
    </location>
</feature>
<reference evidence="2 3" key="1">
    <citation type="submission" date="2018-08" db="EMBL/GenBank/DDBJ databases">
        <title>Draft genome of the lignicolous fungus Coniochaeta pulveracea.</title>
        <authorList>
            <person name="Borstlap C.J."/>
            <person name="De Witt R.N."/>
            <person name="Botha A."/>
            <person name="Volschenk H."/>
        </authorList>
    </citation>
    <scope>NUCLEOTIDE SEQUENCE [LARGE SCALE GENOMIC DNA]</scope>
    <source>
        <strain evidence="2 3">CAB683</strain>
    </source>
</reference>
<feature type="region of interest" description="Disordered" evidence="1">
    <location>
        <begin position="1"/>
        <end position="82"/>
    </location>
</feature>
<dbReference type="PANTHER" id="PTHR34693">
    <property type="entry name" value="PROTEIN PAR32"/>
    <property type="match status" value="1"/>
</dbReference>
<dbReference type="EMBL" id="QVQW01000013">
    <property type="protein sequence ID" value="RKU46608.1"/>
    <property type="molecule type" value="Genomic_DNA"/>
</dbReference>
<gene>
    <name evidence="2" type="ORF">DL546_006698</name>
</gene>
<evidence type="ECO:0000313" key="2">
    <source>
        <dbReference type="EMBL" id="RKU46608.1"/>
    </source>
</evidence>
<organism evidence="2 3">
    <name type="scientific">Coniochaeta pulveracea</name>
    <dbReference type="NCBI Taxonomy" id="177199"/>
    <lineage>
        <taxon>Eukaryota</taxon>
        <taxon>Fungi</taxon>
        <taxon>Dikarya</taxon>
        <taxon>Ascomycota</taxon>
        <taxon>Pezizomycotina</taxon>
        <taxon>Sordariomycetes</taxon>
        <taxon>Sordariomycetidae</taxon>
        <taxon>Coniochaetales</taxon>
        <taxon>Coniochaetaceae</taxon>
        <taxon>Coniochaeta</taxon>
    </lineage>
</organism>
<name>A0A420YFD4_9PEZI</name>